<dbReference type="InterPro" id="IPR000014">
    <property type="entry name" value="PAS"/>
</dbReference>
<dbReference type="SMART" id="SM00091">
    <property type="entry name" value="PAS"/>
    <property type="match status" value="1"/>
</dbReference>
<evidence type="ECO:0000259" key="1">
    <source>
        <dbReference type="PROSITE" id="PS50113"/>
    </source>
</evidence>
<dbReference type="PANTHER" id="PTHR44757">
    <property type="entry name" value="DIGUANYLATE CYCLASE DGCP"/>
    <property type="match status" value="1"/>
</dbReference>
<accession>A0A7V5PNV6</accession>
<name>A0A7V5PNV6_CALAY</name>
<dbReference type="SUPFAM" id="SSF55785">
    <property type="entry name" value="PYP-like sensor domain (PAS domain)"/>
    <property type="match status" value="2"/>
</dbReference>
<dbReference type="InterPro" id="IPR000700">
    <property type="entry name" value="PAS-assoc_C"/>
</dbReference>
<protein>
    <submittedName>
        <fullName evidence="2">PAS domain S-box protein</fullName>
    </submittedName>
</protein>
<dbReference type="NCBIfam" id="TIGR00229">
    <property type="entry name" value="sensory_box"/>
    <property type="match status" value="1"/>
</dbReference>
<proteinExistence type="predicted"/>
<feature type="non-terminal residue" evidence="2">
    <location>
        <position position="327"/>
    </location>
</feature>
<reference evidence="2" key="1">
    <citation type="journal article" date="2020" name="mSystems">
        <title>Genome- and Community-Level Interaction Insights into Carbon Utilization and Element Cycling Functions of Hydrothermarchaeota in Hydrothermal Sediment.</title>
        <authorList>
            <person name="Zhou Z."/>
            <person name="Liu Y."/>
            <person name="Xu W."/>
            <person name="Pan J."/>
            <person name="Luo Z.H."/>
            <person name="Li M."/>
        </authorList>
    </citation>
    <scope>NUCLEOTIDE SEQUENCE [LARGE SCALE GENOMIC DNA]</scope>
    <source>
        <strain evidence="2">HyVt-527</strain>
    </source>
</reference>
<dbReference type="InterPro" id="IPR035965">
    <property type="entry name" value="PAS-like_dom_sf"/>
</dbReference>
<organism evidence="2">
    <name type="scientific">Caldithrix abyssi</name>
    <dbReference type="NCBI Taxonomy" id="187145"/>
    <lineage>
        <taxon>Bacteria</taxon>
        <taxon>Pseudomonadati</taxon>
        <taxon>Calditrichota</taxon>
        <taxon>Calditrichia</taxon>
        <taxon>Calditrichales</taxon>
        <taxon>Calditrichaceae</taxon>
        <taxon>Caldithrix</taxon>
    </lineage>
</organism>
<comment type="caution">
    <text evidence="2">The sequence shown here is derived from an EMBL/GenBank/DDBJ whole genome shotgun (WGS) entry which is preliminary data.</text>
</comment>
<gene>
    <name evidence="2" type="ORF">ENJ89_05085</name>
</gene>
<evidence type="ECO:0000313" key="2">
    <source>
        <dbReference type="EMBL" id="HHJ52546.1"/>
    </source>
</evidence>
<dbReference type="EMBL" id="DROD01000347">
    <property type="protein sequence ID" value="HHJ52546.1"/>
    <property type="molecule type" value="Genomic_DNA"/>
</dbReference>
<dbReference type="PANTHER" id="PTHR44757:SF2">
    <property type="entry name" value="BIOFILM ARCHITECTURE MAINTENANCE PROTEIN MBAA"/>
    <property type="match status" value="1"/>
</dbReference>
<dbReference type="Gene3D" id="3.30.450.20">
    <property type="entry name" value="PAS domain"/>
    <property type="match status" value="2"/>
</dbReference>
<dbReference type="AlphaFoldDB" id="A0A7V5PNV6"/>
<sequence length="327" mass="37913">MTAFGKNRDQEIKALKEKIAYYERLLAKTRKAQEIASENEEKFHALFQNSNDAILIMEGDQFIECNPKAELLLGRPYNEIIGMTLQQLSAAKSKDVRRRLLNLLASAFEGEPQNFEWVLAKKDGFPIDTEISLNLMTIRNQPYLQVTIRDISRRKKAENELQEKNLQYETLFHNTLVGMWRMEFDHPIPITLKPEEIAKEIVFTGYISDCNDVLAQMYGLPSRNLMIGKKMSDISTDLDESIRRLTSMVRNNFKMDILDNEEKDVNGNIKSFRNSFFGYIRNGHLLWMWGLQLDLTEQKVLEKQFMQSQKMEAIGMLAGGIAHDFNN</sequence>
<dbReference type="PROSITE" id="PS50113">
    <property type="entry name" value="PAC"/>
    <property type="match status" value="1"/>
</dbReference>
<dbReference type="Gene3D" id="1.10.287.130">
    <property type="match status" value="1"/>
</dbReference>
<dbReference type="Proteomes" id="UP000886124">
    <property type="component" value="Unassembled WGS sequence"/>
</dbReference>
<dbReference type="InterPro" id="IPR052155">
    <property type="entry name" value="Biofilm_reg_signaling"/>
</dbReference>
<dbReference type="CDD" id="cd00130">
    <property type="entry name" value="PAS"/>
    <property type="match status" value="1"/>
</dbReference>
<feature type="domain" description="PAC" evidence="1">
    <location>
        <begin position="113"/>
        <end position="163"/>
    </location>
</feature>
<dbReference type="Pfam" id="PF13426">
    <property type="entry name" value="PAS_9"/>
    <property type="match status" value="2"/>
</dbReference>